<gene>
    <name evidence="2" type="ORF">JD844_012217</name>
</gene>
<reference evidence="2 3" key="1">
    <citation type="journal article" date="2022" name="Gigascience">
        <title>A chromosome-level genome assembly and annotation of the desert horned lizard, Phrynosoma platyrhinos, provides insight into chromosomal rearrangements among reptiles.</title>
        <authorList>
            <person name="Koochekian N."/>
            <person name="Ascanio A."/>
            <person name="Farleigh K."/>
            <person name="Card D.C."/>
            <person name="Schield D.R."/>
            <person name="Castoe T.A."/>
            <person name="Jezkova T."/>
        </authorList>
    </citation>
    <scope>NUCLEOTIDE SEQUENCE [LARGE SCALE GENOMIC DNA]</scope>
    <source>
        <strain evidence="2">NK-2021</strain>
    </source>
</reference>
<feature type="compositionally biased region" description="Basic and acidic residues" evidence="1">
    <location>
        <begin position="319"/>
        <end position="330"/>
    </location>
</feature>
<name>A0ABQ7TJ96_PHRPL</name>
<dbReference type="Proteomes" id="UP000826234">
    <property type="component" value="Unassembled WGS sequence"/>
</dbReference>
<evidence type="ECO:0000313" key="2">
    <source>
        <dbReference type="EMBL" id="KAH0629817.1"/>
    </source>
</evidence>
<organism evidence="2 3">
    <name type="scientific">Phrynosoma platyrhinos</name>
    <name type="common">Desert horned lizard</name>
    <dbReference type="NCBI Taxonomy" id="52577"/>
    <lineage>
        <taxon>Eukaryota</taxon>
        <taxon>Metazoa</taxon>
        <taxon>Chordata</taxon>
        <taxon>Craniata</taxon>
        <taxon>Vertebrata</taxon>
        <taxon>Euteleostomi</taxon>
        <taxon>Lepidosauria</taxon>
        <taxon>Squamata</taxon>
        <taxon>Bifurcata</taxon>
        <taxon>Unidentata</taxon>
        <taxon>Episquamata</taxon>
        <taxon>Toxicofera</taxon>
        <taxon>Iguania</taxon>
        <taxon>Phrynosomatidae</taxon>
        <taxon>Phrynosomatinae</taxon>
        <taxon>Phrynosoma</taxon>
    </lineage>
</organism>
<comment type="caution">
    <text evidence="2">The sequence shown here is derived from an EMBL/GenBank/DDBJ whole genome shotgun (WGS) entry which is preliminary data.</text>
</comment>
<feature type="region of interest" description="Disordered" evidence="1">
    <location>
        <begin position="313"/>
        <end position="332"/>
    </location>
</feature>
<dbReference type="PANTHER" id="PTHR15426:SF6">
    <property type="entry name" value="PROTEIN DEPP1"/>
    <property type="match status" value="1"/>
</dbReference>
<keyword evidence="3" id="KW-1185">Reference proteome</keyword>
<evidence type="ECO:0000313" key="3">
    <source>
        <dbReference type="Proteomes" id="UP000826234"/>
    </source>
</evidence>
<dbReference type="PANTHER" id="PTHR15426">
    <property type="entry name" value="PROTEIN DEPP1"/>
    <property type="match status" value="1"/>
</dbReference>
<accession>A0ABQ7TJ96</accession>
<protein>
    <submittedName>
        <fullName evidence="2">Uncharacterized protein</fullName>
    </submittedName>
</protein>
<evidence type="ECO:0000256" key="1">
    <source>
        <dbReference type="SAM" id="MobiDB-lite"/>
    </source>
</evidence>
<proteinExistence type="predicted"/>
<dbReference type="InterPro" id="IPR020133">
    <property type="entry name" value="DEPP"/>
</dbReference>
<dbReference type="EMBL" id="JAIPUX010000439">
    <property type="protein sequence ID" value="KAH0629817.1"/>
    <property type="molecule type" value="Genomic_DNA"/>
</dbReference>
<sequence length="368" mass="41539">MCSFGLDSTYSVREIKEKRQRRRDTAEPGGSGAVKLYLKQALSEMAPRIRLNLAKPLPTISEVFEDMLEDITSNTKGFGNVYMSPDSCSGEDYLESICQLARSSFPVPPESKHKVQDVDKHGMLHNSPEVLNMSETTKMVPMYTLPNVMSLEQNSFLLDCLKTYSCPIVDPLEELYTEAQKTPRWRCHNGCEITDSESLKHQFHGTSPFSVQEKTLEKQVVVSFFPRIPSPRLLQTGDSCIEFKNVKNQGRMQTLANSPNKKRNELLRVNGKSVWLQLPTETPLGSKVLRSSQNGQQALKAAAFLEREQLKSFKHSQKGKGEENNSEGHGRYFPLGQRVTTFDWISEYQNAWKAAKVRACLLPAIAES</sequence>